<dbReference type="InterPro" id="IPR029016">
    <property type="entry name" value="GAF-like_dom_sf"/>
</dbReference>
<keyword evidence="5" id="KW-1185">Reference proteome</keyword>
<dbReference type="SUPFAM" id="SSF55781">
    <property type="entry name" value="GAF domain-like"/>
    <property type="match status" value="1"/>
</dbReference>
<dbReference type="PATRIC" id="fig|1121448.10.peg.2953"/>
<keyword evidence="1" id="KW-0378">Hydrolase</keyword>
<dbReference type="HOGENOM" id="CLU_000445_43_6_7"/>
<dbReference type="InterPro" id="IPR001932">
    <property type="entry name" value="PPM-type_phosphatase-like_dom"/>
</dbReference>
<dbReference type="SMART" id="SM00065">
    <property type="entry name" value="GAF"/>
    <property type="match status" value="1"/>
</dbReference>
<organism evidence="4 5">
    <name type="scientific">Megalodesulfovibrio gigas (strain ATCC 19364 / DSM 1382 / NCIMB 9332 / VKM B-1759)</name>
    <name type="common">Desulfovibrio gigas</name>
    <dbReference type="NCBI Taxonomy" id="1121448"/>
    <lineage>
        <taxon>Bacteria</taxon>
        <taxon>Pseudomonadati</taxon>
        <taxon>Thermodesulfobacteriota</taxon>
        <taxon>Desulfovibrionia</taxon>
        <taxon>Desulfovibrionales</taxon>
        <taxon>Desulfovibrionaceae</taxon>
        <taxon>Megalodesulfovibrio</taxon>
    </lineage>
</organism>
<dbReference type="Pfam" id="PF01590">
    <property type="entry name" value="GAF"/>
    <property type="match status" value="1"/>
</dbReference>
<dbReference type="STRING" id="1121448.DGI_2993"/>
<dbReference type="Pfam" id="PF07228">
    <property type="entry name" value="SpoIIE"/>
    <property type="match status" value="1"/>
</dbReference>
<dbReference type="Gene3D" id="3.30.450.40">
    <property type="match status" value="1"/>
</dbReference>
<dbReference type="AlphaFoldDB" id="T2GF24"/>
<proteinExistence type="predicted"/>
<dbReference type="eggNOG" id="COG2208">
    <property type="taxonomic scope" value="Bacteria"/>
</dbReference>
<feature type="domain" description="PPM-type phosphatase" evidence="3">
    <location>
        <begin position="199"/>
        <end position="421"/>
    </location>
</feature>
<dbReference type="PANTHER" id="PTHR43156:SF2">
    <property type="entry name" value="STAGE II SPORULATION PROTEIN E"/>
    <property type="match status" value="1"/>
</dbReference>
<dbReference type="InterPro" id="IPR003018">
    <property type="entry name" value="GAF"/>
</dbReference>
<name>T2GF24_MEGG1</name>
<evidence type="ECO:0000313" key="5">
    <source>
        <dbReference type="Proteomes" id="UP000016587"/>
    </source>
</evidence>
<accession>T2GF24</accession>
<dbReference type="Gene3D" id="3.60.40.10">
    <property type="entry name" value="PPM-type phosphatase domain"/>
    <property type="match status" value="1"/>
</dbReference>
<dbReference type="EMBL" id="CP006585">
    <property type="protein sequence ID" value="AGW14716.1"/>
    <property type="molecule type" value="Genomic_DNA"/>
</dbReference>
<sequence>MEALLKASQSLAAIESMDRLMPRLMELAEEVTVAQASSILLHDPATQELSFWYARTGEGSPATTEDILKSSIRLKPGEGIAGWVAQHRKALLIEDVREDPRFCNRADMATGFITRDVICAPIIYQDELLGVIQVLNALHKPHFDGEDAKVLECFACLAAVSIIRARLLEERLAQRVLETQLQTAAKLQSLFWPALPALSHGARLWAFSRPARFVGGDLYDCIELPDDSIILYVADVSGKGLPASLIMAAVWTQLRTQAYLTPHPGELLERVNEPLHTLLAREGYFVTCLVCRFWPATGQVQAAMAGHPAPLWRCGEAWKPFPRAADMPLGVSTGVRYPSVSMELAPGDGLLLYTDGLTEAFNEQGERFEETIMAAALAEAVNAESQDGQRPPVGDTLVARLDAWRGTASQSDDLTLLELWREATPAS</sequence>
<dbReference type="InterPro" id="IPR036457">
    <property type="entry name" value="PPM-type-like_dom_sf"/>
</dbReference>
<reference evidence="4 5" key="1">
    <citation type="journal article" date="2013" name="J. Bacteriol.">
        <title>Roles of HynAB and Ech, the only two hydrogenases found in the model sulfate reducer Desulfovibrio gigas.</title>
        <authorList>
            <person name="Morais-Silva F.O."/>
            <person name="Santos C.I."/>
            <person name="Rodrigues R."/>
            <person name="Pereira I.A."/>
            <person name="Rodrigues-Pousada C."/>
        </authorList>
    </citation>
    <scope>NUCLEOTIDE SEQUENCE [LARGE SCALE GENOMIC DNA]</scope>
    <source>
        <strain evidence="5">ATCC 19364 / DSM 1382 / NCIMB 9332 / VKM B-1759</strain>
    </source>
</reference>
<protein>
    <submittedName>
        <fullName evidence="4">Putative cyclic nucleotide-binding protein</fullName>
    </submittedName>
</protein>
<dbReference type="SUPFAM" id="SSF81606">
    <property type="entry name" value="PP2C-like"/>
    <property type="match status" value="1"/>
</dbReference>
<reference evidence="5" key="2">
    <citation type="submission" date="2013-07" db="EMBL/GenBank/DDBJ databases">
        <authorList>
            <person name="Morais-Silva F.O."/>
            <person name="Rezende A.M."/>
            <person name="Pimentel C."/>
            <person name="Resende D.M."/>
            <person name="Santos C.I."/>
            <person name="Clemente C."/>
            <person name="de Oliveira L.M."/>
            <person name="da Silva S.M."/>
            <person name="Costa D.A."/>
            <person name="Varela-Raposo A."/>
            <person name="Horacio E.C.A."/>
            <person name="Matos M."/>
            <person name="Flores O."/>
            <person name="Ruiz J.C."/>
            <person name="Rodrigues-Pousada C."/>
        </authorList>
    </citation>
    <scope>NUCLEOTIDE SEQUENCE [LARGE SCALE GENOMIC DNA]</scope>
    <source>
        <strain evidence="5">ATCC 19364 / DSM 1382 / NCIMB 9332 / VKM B-1759</strain>
    </source>
</reference>
<dbReference type="KEGG" id="dgg:DGI_2993"/>
<evidence type="ECO:0000256" key="1">
    <source>
        <dbReference type="ARBA" id="ARBA00022801"/>
    </source>
</evidence>
<gene>
    <name evidence="4" type="ORF">DGI_2993</name>
</gene>
<dbReference type="SMART" id="SM00331">
    <property type="entry name" value="PP2C_SIG"/>
    <property type="match status" value="1"/>
</dbReference>
<dbReference type="InterPro" id="IPR052016">
    <property type="entry name" value="Bact_Sigma-Reg"/>
</dbReference>
<evidence type="ECO:0000313" key="4">
    <source>
        <dbReference type="EMBL" id="AGW14716.1"/>
    </source>
</evidence>
<dbReference type="PANTHER" id="PTHR43156">
    <property type="entry name" value="STAGE II SPORULATION PROTEIN E-RELATED"/>
    <property type="match status" value="1"/>
</dbReference>
<evidence type="ECO:0000259" key="3">
    <source>
        <dbReference type="SMART" id="SM00331"/>
    </source>
</evidence>
<dbReference type="Proteomes" id="UP000016587">
    <property type="component" value="Chromosome"/>
</dbReference>
<evidence type="ECO:0000259" key="2">
    <source>
        <dbReference type="SMART" id="SM00065"/>
    </source>
</evidence>
<feature type="domain" description="GAF" evidence="2">
    <location>
        <begin position="16"/>
        <end position="172"/>
    </location>
</feature>
<dbReference type="GO" id="GO:0016791">
    <property type="term" value="F:phosphatase activity"/>
    <property type="evidence" value="ECO:0007669"/>
    <property type="project" value="TreeGrafter"/>
</dbReference>
<dbReference type="eggNOG" id="COG2203">
    <property type="taxonomic scope" value="Bacteria"/>
</dbReference>